<proteinExistence type="predicted"/>
<dbReference type="PANTHER" id="PTHR33306:SF22">
    <property type="entry name" value="TRANSMEMBRANE PROTEIN"/>
    <property type="match status" value="1"/>
</dbReference>
<feature type="compositionally biased region" description="Low complexity" evidence="1">
    <location>
        <begin position="1"/>
        <end position="15"/>
    </location>
</feature>
<protein>
    <submittedName>
        <fullName evidence="3">Uncharacterized protein</fullName>
    </submittedName>
</protein>
<keyword evidence="2" id="KW-1133">Transmembrane helix</keyword>
<dbReference type="PANTHER" id="PTHR33306">
    <property type="entry name" value="EXPRESSED PROTEIN-RELATED-RELATED"/>
    <property type="match status" value="1"/>
</dbReference>
<dbReference type="Proteomes" id="UP000886885">
    <property type="component" value="Chromosome 1A"/>
</dbReference>
<dbReference type="AlphaFoldDB" id="A0A8X8AUC4"/>
<reference evidence="3" key="1">
    <citation type="journal article" date="2020" name="bioRxiv">
        <title>Hybrid origin of Populus tomentosa Carr. identified through genome sequencing and phylogenomic analysis.</title>
        <authorList>
            <person name="An X."/>
            <person name="Gao K."/>
            <person name="Chen Z."/>
            <person name="Li J."/>
            <person name="Yang X."/>
            <person name="Yang X."/>
            <person name="Zhou J."/>
            <person name="Guo T."/>
            <person name="Zhao T."/>
            <person name="Huang S."/>
            <person name="Miao D."/>
            <person name="Khan W.U."/>
            <person name="Rao P."/>
            <person name="Ye M."/>
            <person name="Lei B."/>
            <person name="Liao W."/>
            <person name="Wang J."/>
            <person name="Ji L."/>
            <person name="Li Y."/>
            <person name="Guo B."/>
            <person name="Mustafa N.S."/>
            <person name="Li S."/>
            <person name="Yun Q."/>
            <person name="Keller S.R."/>
            <person name="Mao J."/>
            <person name="Zhang R."/>
            <person name="Strauss S.H."/>
        </authorList>
    </citation>
    <scope>NUCLEOTIDE SEQUENCE</scope>
    <source>
        <strain evidence="3">GM15</strain>
        <tissue evidence="3">Leaf</tissue>
    </source>
</reference>
<keyword evidence="2" id="KW-0812">Transmembrane</keyword>
<gene>
    <name evidence="3" type="ORF">POTOM_000077</name>
</gene>
<name>A0A8X8AUC4_POPTO</name>
<keyword evidence="2" id="KW-0472">Membrane</keyword>
<feature type="transmembrane region" description="Helical" evidence="2">
    <location>
        <begin position="415"/>
        <end position="433"/>
    </location>
</feature>
<feature type="transmembrane region" description="Helical" evidence="2">
    <location>
        <begin position="377"/>
        <end position="395"/>
    </location>
</feature>
<keyword evidence="4" id="KW-1185">Reference proteome</keyword>
<dbReference type="EMBL" id="JAAWWB010000001">
    <property type="protein sequence ID" value="KAG6790968.1"/>
    <property type="molecule type" value="Genomic_DNA"/>
</dbReference>
<comment type="caution">
    <text evidence="3">The sequence shown here is derived from an EMBL/GenBank/DDBJ whole genome shotgun (WGS) entry which is preliminary data.</text>
</comment>
<organism evidence="3 4">
    <name type="scientific">Populus tomentosa</name>
    <name type="common">Chinese white poplar</name>
    <dbReference type="NCBI Taxonomy" id="118781"/>
    <lineage>
        <taxon>Eukaryota</taxon>
        <taxon>Viridiplantae</taxon>
        <taxon>Streptophyta</taxon>
        <taxon>Embryophyta</taxon>
        <taxon>Tracheophyta</taxon>
        <taxon>Spermatophyta</taxon>
        <taxon>Magnoliopsida</taxon>
        <taxon>eudicotyledons</taxon>
        <taxon>Gunneridae</taxon>
        <taxon>Pentapetalae</taxon>
        <taxon>rosids</taxon>
        <taxon>fabids</taxon>
        <taxon>Malpighiales</taxon>
        <taxon>Salicaceae</taxon>
        <taxon>Saliceae</taxon>
        <taxon>Populus</taxon>
    </lineage>
</organism>
<dbReference type="OrthoDB" id="837892at2759"/>
<evidence type="ECO:0000256" key="2">
    <source>
        <dbReference type="SAM" id="Phobius"/>
    </source>
</evidence>
<evidence type="ECO:0000313" key="4">
    <source>
        <dbReference type="Proteomes" id="UP000886885"/>
    </source>
</evidence>
<feature type="transmembrane region" description="Helical" evidence="2">
    <location>
        <begin position="345"/>
        <end position="365"/>
    </location>
</feature>
<accession>A0A8X8AUC4</accession>
<evidence type="ECO:0000256" key="1">
    <source>
        <dbReference type="SAM" id="MobiDB-lite"/>
    </source>
</evidence>
<evidence type="ECO:0000313" key="3">
    <source>
        <dbReference type="EMBL" id="KAG6790968.1"/>
    </source>
</evidence>
<feature type="region of interest" description="Disordered" evidence="1">
    <location>
        <begin position="1"/>
        <end position="26"/>
    </location>
</feature>
<sequence length="442" mass="48785">MVGSIMASSSSILTSPKQKNSPSIDAVLGNDDPVTEILLRVPAKALFSPELPSFSRKLPTHKYVSLDGKSLAYFSYDFLDFDPSNNPGYIYVSQACNGLLLCSKCRWDLPERSQPINYIFNPTTRQFAMLPPPPDDGQFFDSIQLVFDPSESSCYRVVCTQLFTSELKIYVYLSETKDWKLALREPRKNALRPFRGLHFLRIGVLAGNQNPDDLNIEDEDLAASPFSAEKGSVRLLSFIDGDNNEGPLLVMGILGEIISYCFKDETFKKILRLPFKHATCYAFSYTETMNLLNIPAFSILIDISYSCSTIMEDGDLTADPIASVLLIMVSAPRPGPSTFTPSEQWLLMTATSLICGFLGYVVYDAVMATASEMLQRLLVISPLILIIAVHLLSAGSRFSIPIPGSEPGAIHRAGGSPWGVAFVLLLLVFLISYQPSLHGLIF</sequence>